<sequence>MNYNNNNIIELDDDLQFVPLNIKEPFSCKDSKWIPLINFDSDSINNINNNFLLGFGYPVANNGMNSGLVSIPPVSVTKPQNIESPKNLSQTTDPTPSNNNLNNPNLGNIDLLYPSEIPADELYSYNSTGKCKANETPINIPNLKSSNTPLEKREYDEDDELIHMNILRNFDFSTDEIFDLRNSNCSNIDKIFKEIEANHSGIIGTFKAYRIPYPISALLVKKIIKLSLEYSEKE</sequence>
<organism evidence="2 3">
    <name type="scientific">Clostridium chauvoei</name>
    <dbReference type="NCBI Taxonomy" id="46867"/>
    <lineage>
        <taxon>Bacteria</taxon>
        <taxon>Bacillati</taxon>
        <taxon>Bacillota</taxon>
        <taxon>Clostridia</taxon>
        <taxon>Eubacteriales</taxon>
        <taxon>Clostridiaceae</taxon>
        <taxon>Clostridium</taxon>
    </lineage>
</organism>
<accession>A0ABD4RIF5</accession>
<feature type="region of interest" description="Disordered" evidence="1">
    <location>
        <begin position="79"/>
        <end position="105"/>
    </location>
</feature>
<name>A0ABD4RIF5_9CLOT</name>
<reference evidence="2 3" key="1">
    <citation type="submission" date="2021-08" db="EMBL/GenBank/DDBJ databases">
        <title>Genome sequence analysis of Clostridium chauvoei strains of European origin and evaluation of typing options for outbreak investigations.</title>
        <authorList>
            <person name="Abdel-Glil M."/>
            <person name="Thomas P."/>
            <person name="Seyboldt C."/>
        </authorList>
    </citation>
    <scope>NUCLEOTIDE SEQUENCE [LARGE SCALE GENOMIC DNA]</scope>
    <source>
        <strain evidence="2 3">S0260-09</strain>
    </source>
</reference>
<evidence type="ECO:0000313" key="3">
    <source>
        <dbReference type="Proteomes" id="UP000775179"/>
    </source>
</evidence>
<evidence type="ECO:0000256" key="1">
    <source>
        <dbReference type="SAM" id="MobiDB-lite"/>
    </source>
</evidence>
<dbReference type="GeneID" id="66301164"/>
<feature type="compositionally biased region" description="Polar residues" evidence="1">
    <location>
        <begin position="79"/>
        <end position="97"/>
    </location>
</feature>
<proteinExistence type="predicted"/>
<dbReference type="Proteomes" id="UP000775179">
    <property type="component" value="Unassembled WGS sequence"/>
</dbReference>
<dbReference type="AlphaFoldDB" id="A0ABD4RIF5"/>
<gene>
    <name evidence="2" type="ORF">K4H94_08560</name>
</gene>
<protein>
    <submittedName>
        <fullName evidence="2">Uncharacterized protein</fullName>
    </submittedName>
</protein>
<dbReference type="RefSeq" id="WP_021875156.1">
    <property type="nucleotide sequence ID" value="NZ_CP018624.1"/>
</dbReference>
<dbReference type="EMBL" id="JAIFTX010000017">
    <property type="protein sequence ID" value="MBX7291073.1"/>
    <property type="molecule type" value="Genomic_DNA"/>
</dbReference>
<dbReference type="KEGG" id="cchv:BTM20_04745"/>
<evidence type="ECO:0000313" key="2">
    <source>
        <dbReference type="EMBL" id="MBX7291073.1"/>
    </source>
</evidence>
<comment type="caution">
    <text evidence="2">The sequence shown here is derived from an EMBL/GenBank/DDBJ whole genome shotgun (WGS) entry which is preliminary data.</text>
</comment>